<evidence type="ECO:0000256" key="12">
    <source>
        <dbReference type="ARBA" id="ARBA00049187"/>
    </source>
</evidence>
<dbReference type="Gene3D" id="3.50.50.60">
    <property type="entry name" value="FAD/NAD(P)-binding domain"/>
    <property type="match status" value="2"/>
</dbReference>
<evidence type="ECO:0000256" key="13">
    <source>
        <dbReference type="PIRSR" id="PIRSR000350-2"/>
    </source>
</evidence>
<dbReference type="InterPro" id="IPR023753">
    <property type="entry name" value="FAD/NAD-binding_dom"/>
</dbReference>
<dbReference type="PANTHER" id="PTHR22912">
    <property type="entry name" value="DISULFIDE OXIDOREDUCTASE"/>
    <property type="match status" value="1"/>
</dbReference>
<keyword evidence="7 14" id="KW-0274">FAD</keyword>
<evidence type="ECO:0000259" key="17">
    <source>
        <dbReference type="Pfam" id="PF02852"/>
    </source>
</evidence>
<keyword evidence="6 16" id="KW-0285">Flavoprotein</keyword>
<keyword evidence="20" id="KW-1185">Reference proteome</keyword>
<comment type="cofactor">
    <cofactor evidence="14 16">
        <name>FAD</name>
        <dbReference type="ChEBI" id="CHEBI:57692"/>
    </cofactor>
    <text evidence="14 16">Binds 1 FAD per subunit.</text>
</comment>
<evidence type="ECO:0000256" key="4">
    <source>
        <dbReference type="ARBA" id="ARBA00016961"/>
    </source>
</evidence>
<feature type="domain" description="Pyridine nucleotide-disulphide oxidoreductase dimerisation" evidence="17">
    <location>
        <begin position="337"/>
        <end position="446"/>
    </location>
</feature>
<dbReference type="PRINTS" id="PR00411">
    <property type="entry name" value="PNDRDTASEI"/>
</dbReference>
<evidence type="ECO:0000256" key="3">
    <source>
        <dbReference type="ARBA" id="ARBA00012608"/>
    </source>
</evidence>
<comment type="subcellular location">
    <subcellularLocation>
        <location evidence="1">Cytoplasm</location>
    </subcellularLocation>
</comment>
<dbReference type="FunFam" id="3.30.390.30:FF:000001">
    <property type="entry name" value="Dihydrolipoyl dehydrogenase"/>
    <property type="match status" value="1"/>
</dbReference>
<evidence type="ECO:0000256" key="14">
    <source>
        <dbReference type="PIRSR" id="PIRSR000350-3"/>
    </source>
</evidence>
<feature type="binding site" evidence="14">
    <location>
        <position position="303"/>
    </location>
    <ligand>
        <name>FAD</name>
        <dbReference type="ChEBI" id="CHEBI:57692"/>
    </ligand>
</feature>
<evidence type="ECO:0000256" key="8">
    <source>
        <dbReference type="ARBA" id="ARBA00023002"/>
    </source>
</evidence>
<dbReference type="EMBL" id="JACHEN010000057">
    <property type="protein sequence ID" value="MBB6218936.1"/>
    <property type="molecule type" value="Genomic_DNA"/>
</dbReference>
<dbReference type="GO" id="GO:0004148">
    <property type="term" value="F:dihydrolipoyl dehydrogenase (NADH) activity"/>
    <property type="evidence" value="ECO:0007669"/>
    <property type="project" value="UniProtKB-EC"/>
</dbReference>
<dbReference type="PANTHER" id="PTHR22912:SF217">
    <property type="entry name" value="DIHYDROLIPOYL DEHYDROGENASE"/>
    <property type="match status" value="1"/>
</dbReference>
<evidence type="ECO:0000256" key="9">
    <source>
        <dbReference type="ARBA" id="ARBA00023027"/>
    </source>
</evidence>
<keyword evidence="9 14" id="KW-0520">NAD</keyword>
<dbReference type="InterPro" id="IPR004099">
    <property type="entry name" value="Pyr_nucl-diS_OxRdtase_dimer"/>
</dbReference>
<feature type="disulfide bond" description="Redox-active" evidence="15">
    <location>
        <begin position="39"/>
        <end position="44"/>
    </location>
</feature>
<dbReference type="RefSeq" id="WP_184313869.1">
    <property type="nucleotide sequence ID" value="NZ_JACHEN010000057.1"/>
</dbReference>
<dbReference type="SUPFAM" id="SSF55424">
    <property type="entry name" value="FAD/NAD-linked reductases, dimerisation (C-terminal) domain"/>
    <property type="match status" value="1"/>
</dbReference>
<dbReference type="GO" id="GO:0050660">
    <property type="term" value="F:flavin adenine dinucleotide binding"/>
    <property type="evidence" value="ECO:0007669"/>
    <property type="project" value="InterPro"/>
</dbReference>
<evidence type="ECO:0000313" key="19">
    <source>
        <dbReference type="EMBL" id="MBB6218936.1"/>
    </source>
</evidence>
<keyword evidence="14" id="KW-0547">Nucleotide-binding</keyword>
<dbReference type="InterPro" id="IPR050151">
    <property type="entry name" value="Class-I_Pyr_Nuc-Dis_Oxidored"/>
</dbReference>
<dbReference type="Pfam" id="PF07992">
    <property type="entry name" value="Pyr_redox_2"/>
    <property type="match status" value="1"/>
</dbReference>
<evidence type="ECO:0000256" key="16">
    <source>
        <dbReference type="RuleBase" id="RU003692"/>
    </source>
</evidence>
<keyword evidence="8 16" id="KW-0560">Oxidoreductase</keyword>
<dbReference type="InterPro" id="IPR016156">
    <property type="entry name" value="FAD/NAD-linked_Rdtase_dimer_sf"/>
</dbReference>
<dbReference type="AlphaFoldDB" id="A0A841KYS6"/>
<protein>
    <recommendedName>
        <fullName evidence="4 16">Dihydrolipoyl dehydrogenase</fullName>
        <ecNumber evidence="3 16">1.8.1.4</ecNumber>
    </recommendedName>
</protein>
<feature type="binding site" evidence="14">
    <location>
        <position position="114"/>
    </location>
    <ligand>
        <name>FAD</name>
        <dbReference type="ChEBI" id="CHEBI:57692"/>
    </ligand>
</feature>
<feature type="active site" description="Proton acceptor" evidence="13">
    <location>
        <position position="435"/>
    </location>
</feature>
<sequence>MYDVIVVGGGPGGYVAAIKAAQLGMKAALVEKDEIGGVCLNWGCIPTKALLKNARVYQEILKGDFFGIEGIEKNNLKINWEQMGNRKDMVVKRLVNGVKGLLKKNGVDVFMGTGIFKDKETIVVGDKILKTKHLIIATGSRPSIPNIEGLYLSMEKGIAITSKGALQLNAVPKRMVILGGGVISVEFATLFNALGTKVTLLQRSSRILKDTDEELALALQKHLIDQGVQIITNCQLKKVEEDKVICQVDGKEVNYSGEKILVSLGRQPNVEGMESLGIVYDKKGIKVDAYLETNVPNVYAIGDVNGKYQLAHLASAEGITAVENIAGKKSSINYKLVPSCIYSFPELAAVGMTEAEAKEEGYDVVVSKFPLSANGKALAEGESIGFVKIIAEKQYGEILGVHIMAVHATDMISEAVVSMEMEGTVHDVAKAIHPHPTLSEIVMEAAHGAIDKPIHY</sequence>
<dbReference type="Pfam" id="PF02852">
    <property type="entry name" value="Pyr_redox_dim"/>
    <property type="match status" value="1"/>
</dbReference>
<dbReference type="PROSITE" id="PS00076">
    <property type="entry name" value="PYRIDINE_REDOX_1"/>
    <property type="match status" value="1"/>
</dbReference>
<evidence type="ECO:0000256" key="2">
    <source>
        <dbReference type="ARBA" id="ARBA00007532"/>
    </source>
</evidence>
<keyword evidence="10" id="KW-1015">Disulfide bond</keyword>
<dbReference type="Proteomes" id="UP000579281">
    <property type="component" value="Unassembled WGS sequence"/>
</dbReference>
<dbReference type="PRINTS" id="PR00368">
    <property type="entry name" value="FADPNR"/>
</dbReference>
<keyword evidence="5" id="KW-0963">Cytoplasm</keyword>
<comment type="miscellaneous">
    <text evidence="16">The active site is a redox-active disulfide bond.</text>
</comment>
<evidence type="ECO:0000256" key="10">
    <source>
        <dbReference type="ARBA" id="ARBA00023157"/>
    </source>
</evidence>
<dbReference type="InterPro" id="IPR012999">
    <property type="entry name" value="Pyr_OxRdtase_I_AS"/>
</dbReference>
<dbReference type="InterPro" id="IPR001100">
    <property type="entry name" value="Pyr_nuc-diS_OxRdtase"/>
</dbReference>
<evidence type="ECO:0000256" key="15">
    <source>
        <dbReference type="PIRSR" id="PIRSR000350-4"/>
    </source>
</evidence>
<dbReference type="GO" id="GO:0005737">
    <property type="term" value="C:cytoplasm"/>
    <property type="evidence" value="ECO:0007669"/>
    <property type="project" value="UniProtKB-SubCell"/>
</dbReference>
<feature type="binding site" evidence="14">
    <location>
        <position position="265"/>
    </location>
    <ligand>
        <name>NAD(+)</name>
        <dbReference type="ChEBI" id="CHEBI:57540"/>
    </ligand>
</feature>
<dbReference type="PIRSF" id="PIRSF000350">
    <property type="entry name" value="Mercury_reductase_MerA"/>
    <property type="match status" value="1"/>
</dbReference>
<evidence type="ECO:0000256" key="11">
    <source>
        <dbReference type="ARBA" id="ARBA00023284"/>
    </source>
</evidence>
<feature type="binding site" evidence="14">
    <location>
        <begin position="138"/>
        <end position="140"/>
    </location>
    <ligand>
        <name>FAD</name>
        <dbReference type="ChEBI" id="CHEBI:57692"/>
    </ligand>
</feature>
<evidence type="ECO:0000259" key="18">
    <source>
        <dbReference type="Pfam" id="PF07992"/>
    </source>
</evidence>
<dbReference type="Gene3D" id="3.30.390.30">
    <property type="match status" value="1"/>
</dbReference>
<evidence type="ECO:0000313" key="20">
    <source>
        <dbReference type="Proteomes" id="UP000579281"/>
    </source>
</evidence>
<feature type="binding site" evidence="14">
    <location>
        <begin position="179"/>
        <end position="186"/>
    </location>
    <ligand>
        <name>NAD(+)</name>
        <dbReference type="ChEBI" id="CHEBI:57540"/>
    </ligand>
</feature>
<organism evidence="19 20">
    <name type="scientific">Anaerosolibacter carboniphilus</name>
    <dbReference type="NCBI Taxonomy" id="1417629"/>
    <lineage>
        <taxon>Bacteria</taxon>
        <taxon>Bacillati</taxon>
        <taxon>Bacillota</taxon>
        <taxon>Clostridia</taxon>
        <taxon>Peptostreptococcales</taxon>
        <taxon>Thermotaleaceae</taxon>
        <taxon>Anaerosolibacter</taxon>
    </lineage>
</organism>
<dbReference type="EC" id="1.8.1.4" evidence="3 16"/>
<reference evidence="19 20" key="1">
    <citation type="submission" date="2020-08" db="EMBL/GenBank/DDBJ databases">
        <title>Genomic Encyclopedia of Type Strains, Phase IV (KMG-IV): sequencing the most valuable type-strain genomes for metagenomic binning, comparative biology and taxonomic classification.</title>
        <authorList>
            <person name="Goeker M."/>
        </authorList>
    </citation>
    <scope>NUCLEOTIDE SEQUENCE [LARGE SCALE GENOMIC DNA]</scope>
    <source>
        <strain evidence="19 20">DSM 103526</strain>
    </source>
</reference>
<keyword evidence="11 16" id="KW-0676">Redox-active center</keyword>
<dbReference type="InterPro" id="IPR006258">
    <property type="entry name" value="Lipoamide_DH"/>
</dbReference>
<feature type="binding site" evidence="14">
    <location>
        <position position="48"/>
    </location>
    <ligand>
        <name>FAD</name>
        <dbReference type="ChEBI" id="CHEBI:57692"/>
    </ligand>
</feature>
<evidence type="ECO:0000256" key="6">
    <source>
        <dbReference type="ARBA" id="ARBA00022630"/>
    </source>
</evidence>
<name>A0A841KYS6_9FIRM</name>
<dbReference type="NCBIfam" id="TIGR01350">
    <property type="entry name" value="lipoamide_DH"/>
    <property type="match status" value="1"/>
</dbReference>
<comment type="similarity">
    <text evidence="2 16">Belongs to the class-I pyridine nucleotide-disulfide oxidoreductase family.</text>
</comment>
<dbReference type="SUPFAM" id="SSF51905">
    <property type="entry name" value="FAD/NAD(P)-binding domain"/>
    <property type="match status" value="1"/>
</dbReference>
<comment type="catalytic activity">
    <reaction evidence="12 16">
        <text>N(6)-[(R)-dihydrolipoyl]-L-lysyl-[protein] + NAD(+) = N(6)-[(R)-lipoyl]-L-lysyl-[protein] + NADH + H(+)</text>
        <dbReference type="Rhea" id="RHEA:15045"/>
        <dbReference type="Rhea" id="RHEA-COMP:10474"/>
        <dbReference type="Rhea" id="RHEA-COMP:10475"/>
        <dbReference type="ChEBI" id="CHEBI:15378"/>
        <dbReference type="ChEBI" id="CHEBI:57540"/>
        <dbReference type="ChEBI" id="CHEBI:57945"/>
        <dbReference type="ChEBI" id="CHEBI:83099"/>
        <dbReference type="ChEBI" id="CHEBI:83100"/>
        <dbReference type="EC" id="1.8.1.4"/>
    </reaction>
</comment>
<feature type="domain" description="FAD/NAD(P)-binding" evidence="18">
    <location>
        <begin position="2"/>
        <end position="318"/>
    </location>
</feature>
<comment type="caution">
    <text evidence="19">The sequence shown here is derived from an EMBL/GenBank/DDBJ whole genome shotgun (WGS) entry which is preliminary data.</text>
</comment>
<evidence type="ECO:0000256" key="7">
    <source>
        <dbReference type="ARBA" id="ARBA00022827"/>
    </source>
</evidence>
<dbReference type="InterPro" id="IPR036188">
    <property type="entry name" value="FAD/NAD-bd_sf"/>
</dbReference>
<dbReference type="GO" id="GO:0006103">
    <property type="term" value="P:2-oxoglutarate metabolic process"/>
    <property type="evidence" value="ECO:0007669"/>
    <property type="project" value="TreeGrafter"/>
</dbReference>
<evidence type="ECO:0000256" key="1">
    <source>
        <dbReference type="ARBA" id="ARBA00004496"/>
    </source>
</evidence>
<accession>A0A841KYS6</accession>
<evidence type="ECO:0000256" key="5">
    <source>
        <dbReference type="ARBA" id="ARBA00022490"/>
    </source>
</evidence>
<gene>
    <name evidence="19" type="ORF">HNQ80_005114</name>
</gene>
<proteinExistence type="inferred from homology"/>